<name>A0A9Q3GF04_9BASI</name>
<protein>
    <recommendedName>
        <fullName evidence="2">DH domain-containing protein</fullName>
    </recommendedName>
</protein>
<dbReference type="PANTHER" id="PTHR12673">
    <property type="entry name" value="FACIOGENITAL DYSPLASIA PROTEIN"/>
    <property type="match status" value="1"/>
</dbReference>
<dbReference type="PROSITE" id="PS50010">
    <property type="entry name" value="DH_2"/>
    <property type="match status" value="1"/>
</dbReference>
<proteinExistence type="predicted"/>
<accession>A0A9Q3GF04</accession>
<dbReference type="PANTHER" id="PTHR12673:SF159">
    <property type="entry name" value="LD03170P"/>
    <property type="match status" value="1"/>
</dbReference>
<dbReference type="Pfam" id="PF00621">
    <property type="entry name" value="RhoGEF"/>
    <property type="match status" value="1"/>
</dbReference>
<sequence length="1112" mass="124600">MACVGQDGIPQKYSLSSSQSDIIVSDLVAHSESRSFVNVDWPKPQVVLKDSCDLDDPGIGVPKFLRKRKIALTSVQHSMIQPSLPSLSTNYFERKPQAALSGPDLHAKVETRNRDLFESRGTLALTPINSLEQYADLPPLADEVKSQKVFVPDAPSPFIKLPSAHPSLLQSYFYEPLSTLKRKSLNGLGTANQAYSEVNQKKAQRQSVFQRQLTSPVSRPSVTSFSTNKSYPPTGSSPSKFSNPQKVQPGLTPLSPTPMLLSPDFTFTLTSSSGPSNKHASKTCKNLRPYSSFELDGLSREKLFPPRRSSIRSLQNAQHSPSLVTLPSHRLRQPSQSSINDIYSYSTLKNIARRSATSNNGPRENFVKGVGGGEYFPEMPGQPVFEFGLHSNSSLDLILDKRYVNDEYETSSKAPIPRQTNHTSTVPHKPGTIHYCHAARGAHCQASVPHRLFKSLPKLASRPSFNFHAHQAEGLAAVKAQKDEVVRKLSNVAVNLYRRRKLSHLPTRDDTFDDKVRQRNCARVENVSLQATMATSRVNYDNTTFSPITLLPYWHSLSSKEELDKLYQQFGCMEIRRQELIWELFQTEASFVESLKMVLKIFCHPLQNMAGDWVDSVPHIVGKLWNSLEEIVSLHTEILKSSEEHRQTHAQSSGLIILRVAEVFQKFVGKLTIHQAYLVRFQKASCLIKQLANNPDSEFGAFVRRQSALEECGKMTLNSFLLKPIQRLMKYPLFFKQLYDLTPISHPDHYGTLKLWKLTDNLIQIMQEVKAREDEYESLKLLERRICGLPPGFRLAVRDRKLLIQGSLRQVSMSGRPDTEVDVAEARATDLHSKKTGFSPALLRAPLAFRSAAATRPLSQLSNCSDFSYRSSKSSYGVSNCSHSSFWSTNISSFDHHIFSQSSLPGIHSSPLKDISSSLPMSSKTSPTKARAKGARTLRPSISVGRFLRKLKDSPIQVFVFSDIVVLVHKVHEMGRLINRSKVDVSEFVCSEQLGPSKVVDVSMSQKGQDSLIKLKLLSLVPDNAGGFQPSNGRPKTHFFTLPTDSYRPDDFAKEQQRWVTNLAKSSVLCGQHRKSSSHISLSNVNLSSKDEHALWKKRQQIVKSQMPVSWV</sequence>
<feature type="region of interest" description="Disordered" evidence="1">
    <location>
        <begin position="197"/>
        <end position="255"/>
    </location>
</feature>
<dbReference type="InterPro" id="IPR051092">
    <property type="entry name" value="FYVE_RhoGEF_PH"/>
</dbReference>
<dbReference type="OrthoDB" id="1716625at2759"/>
<feature type="compositionally biased region" description="Polar residues" evidence="1">
    <location>
        <begin position="205"/>
        <end position="246"/>
    </location>
</feature>
<evidence type="ECO:0000313" key="4">
    <source>
        <dbReference type="Proteomes" id="UP000765509"/>
    </source>
</evidence>
<feature type="domain" description="DH" evidence="2">
    <location>
        <begin position="576"/>
        <end position="769"/>
    </location>
</feature>
<reference evidence="3" key="1">
    <citation type="submission" date="2021-03" db="EMBL/GenBank/DDBJ databases">
        <title>Draft genome sequence of rust myrtle Austropuccinia psidii MF-1, a brazilian biotype.</title>
        <authorList>
            <person name="Quecine M.C."/>
            <person name="Pachon D.M.R."/>
            <person name="Bonatelli M.L."/>
            <person name="Correr F.H."/>
            <person name="Franceschini L.M."/>
            <person name="Leite T.F."/>
            <person name="Margarido G.R.A."/>
            <person name="Almeida C.A."/>
            <person name="Ferrarezi J.A."/>
            <person name="Labate C.A."/>
        </authorList>
    </citation>
    <scope>NUCLEOTIDE SEQUENCE</scope>
    <source>
        <strain evidence="3">MF-1</strain>
    </source>
</reference>
<organism evidence="3 4">
    <name type="scientific">Austropuccinia psidii MF-1</name>
    <dbReference type="NCBI Taxonomy" id="1389203"/>
    <lineage>
        <taxon>Eukaryota</taxon>
        <taxon>Fungi</taxon>
        <taxon>Dikarya</taxon>
        <taxon>Basidiomycota</taxon>
        <taxon>Pucciniomycotina</taxon>
        <taxon>Pucciniomycetes</taxon>
        <taxon>Pucciniales</taxon>
        <taxon>Sphaerophragmiaceae</taxon>
        <taxon>Austropuccinia</taxon>
    </lineage>
</organism>
<dbReference type="InterPro" id="IPR000219">
    <property type="entry name" value="DH_dom"/>
</dbReference>
<keyword evidence="4" id="KW-1185">Reference proteome</keyword>
<evidence type="ECO:0000313" key="3">
    <source>
        <dbReference type="EMBL" id="MBW0464890.1"/>
    </source>
</evidence>
<comment type="caution">
    <text evidence="3">The sequence shown here is derived from an EMBL/GenBank/DDBJ whole genome shotgun (WGS) entry which is preliminary data.</text>
</comment>
<dbReference type="Proteomes" id="UP000765509">
    <property type="component" value="Unassembled WGS sequence"/>
</dbReference>
<dbReference type="SUPFAM" id="SSF48065">
    <property type="entry name" value="DBL homology domain (DH-domain)"/>
    <property type="match status" value="1"/>
</dbReference>
<dbReference type="InterPro" id="IPR035899">
    <property type="entry name" value="DBL_dom_sf"/>
</dbReference>
<evidence type="ECO:0000256" key="1">
    <source>
        <dbReference type="SAM" id="MobiDB-lite"/>
    </source>
</evidence>
<feature type="compositionally biased region" description="Low complexity" evidence="1">
    <location>
        <begin position="916"/>
        <end position="929"/>
    </location>
</feature>
<dbReference type="GO" id="GO:0005737">
    <property type="term" value="C:cytoplasm"/>
    <property type="evidence" value="ECO:0007669"/>
    <property type="project" value="TreeGrafter"/>
</dbReference>
<dbReference type="SMART" id="SM00325">
    <property type="entry name" value="RhoGEF"/>
    <property type="match status" value="1"/>
</dbReference>
<feature type="region of interest" description="Disordered" evidence="1">
    <location>
        <begin position="915"/>
        <end position="935"/>
    </location>
</feature>
<dbReference type="CDD" id="cd00160">
    <property type="entry name" value="RhoGEF"/>
    <property type="match status" value="1"/>
</dbReference>
<gene>
    <name evidence="3" type="ORF">O181_004605</name>
</gene>
<dbReference type="AlphaFoldDB" id="A0A9Q3GF04"/>
<dbReference type="Gene3D" id="1.20.900.10">
    <property type="entry name" value="Dbl homology (DH) domain"/>
    <property type="match status" value="1"/>
</dbReference>
<dbReference type="EMBL" id="AVOT02000909">
    <property type="protein sequence ID" value="MBW0464890.1"/>
    <property type="molecule type" value="Genomic_DNA"/>
</dbReference>
<evidence type="ECO:0000259" key="2">
    <source>
        <dbReference type="PROSITE" id="PS50010"/>
    </source>
</evidence>
<dbReference type="GO" id="GO:0005085">
    <property type="term" value="F:guanyl-nucleotide exchange factor activity"/>
    <property type="evidence" value="ECO:0007669"/>
    <property type="project" value="InterPro"/>
</dbReference>